<dbReference type="GO" id="GO:0031573">
    <property type="term" value="P:mitotic intra-S DNA damage checkpoint signaling"/>
    <property type="evidence" value="ECO:0007669"/>
    <property type="project" value="TreeGrafter"/>
</dbReference>
<evidence type="ECO:0000313" key="5">
    <source>
        <dbReference type="Proteomes" id="UP000092993"/>
    </source>
</evidence>
<organism evidence="4 5">
    <name type="scientific">Grifola frondosa</name>
    <name type="common">Maitake</name>
    <name type="synonym">Polyporus frondosus</name>
    <dbReference type="NCBI Taxonomy" id="5627"/>
    <lineage>
        <taxon>Eukaryota</taxon>
        <taxon>Fungi</taxon>
        <taxon>Dikarya</taxon>
        <taxon>Basidiomycota</taxon>
        <taxon>Agaricomycotina</taxon>
        <taxon>Agaricomycetes</taxon>
        <taxon>Polyporales</taxon>
        <taxon>Grifolaceae</taxon>
        <taxon>Grifola</taxon>
    </lineage>
</organism>
<dbReference type="Proteomes" id="UP000092993">
    <property type="component" value="Unassembled WGS sequence"/>
</dbReference>
<dbReference type="GO" id="GO:0000723">
    <property type="term" value="P:telomere maintenance"/>
    <property type="evidence" value="ECO:0007669"/>
    <property type="project" value="TreeGrafter"/>
</dbReference>
<dbReference type="OrthoDB" id="337750at2759"/>
<dbReference type="GO" id="GO:0035861">
    <property type="term" value="C:site of double-strand break"/>
    <property type="evidence" value="ECO:0007669"/>
    <property type="project" value="TreeGrafter"/>
</dbReference>
<proteinExistence type="predicted"/>
<reference evidence="4 5" key="1">
    <citation type="submission" date="2016-03" db="EMBL/GenBank/DDBJ databases">
        <title>Whole genome sequencing of Grifola frondosa 9006-11.</title>
        <authorList>
            <person name="Min B."/>
            <person name="Park H."/>
            <person name="Kim J.-G."/>
            <person name="Cho H."/>
            <person name="Oh Y.-L."/>
            <person name="Kong W.-S."/>
            <person name="Choi I.-G."/>
        </authorList>
    </citation>
    <scope>NUCLEOTIDE SEQUENCE [LARGE SCALE GENOMIC DNA]</scope>
    <source>
        <strain evidence="4 5">9006-11</strain>
    </source>
</reference>
<evidence type="ECO:0000256" key="3">
    <source>
        <dbReference type="SAM" id="MobiDB-lite"/>
    </source>
</evidence>
<keyword evidence="2" id="KW-0539">Nucleus</keyword>
<name>A0A1C7M7L7_GRIFR</name>
<evidence type="ECO:0000313" key="4">
    <source>
        <dbReference type="EMBL" id="OBZ72379.1"/>
    </source>
</evidence>
<feature type="region of interest" description="Disordered" evidence="3">
    <location>
        <begin position="200"/>
        <end position="225"/>
    </location>
</feature>
<comment type="caution">
    <text evidence="4">The sequence shown here is derived from an EMBL/GenBank/DDBJ whole genome shotgun (WGS) entry which is preliminary data.</text>
</comment>
<protein>
    <submittedName>
        <fullName evidence="4">Checkpoint protein hus1</fullName>
    </submittedName>
</protein>
<gene>
    <name evidence="4" type="primary">hus1</name>
    <name evidence="4" type="ORF">A0H81_07360</name>
</gene>
<dbReference type="STRING" id="5627.A0A1C7M7L7"/>
<dbReference type="SUPFAM" id="SSF55979">
    <property type="entry name" value="DNA clamp"/>
    <property type="match status" value="1"/>
</dbReference>
<evidence type="ECO:0000256" key="2">
    <source>
        <dbReference type="ARBA" id="ARBA00023242"/>
    </source>
</evidence>
<dbReference type="GO" id="GO:0044778">
    <property type="term" value="P:meiotic DNA integrity checkpoint signaling"/>
    <property type="evidence" value="ECO:0007669"/>
    <property type="project" value="TreeGrafter"/>
</dbReference>
<dbReference type="GO" id="GO:0033314">
    <property type="term" value="P:mitotic DNA replication checkpoint signaling"/>
    <property type="evidence" value="ECO:0007669"/>
    <property type="project" value="TreeGrafter"/>
</dbReference>
<dbReference type="InterPro" id="IPR007150">
    <property type="entry name" value="HUS1/Mec3"/>
</dbReference>
<dbReference type="Pfam" id="PF04005">
    <property type="entry name" value="Hus1"/>
    <property type="match status" value="1"/>
</dbReference>
<comment type="subcellular location">
    <subcellularLocation>
        <location evidence="1">Nucleus</location>
    </subcellularLocation>
</comment>
<dbReference type="InterPro" id="IPR046938">
    <property type="entry name" value="DNA_clamp_sf"/>
</dbReference>
<dbReference type="PANTHER" id="PTHR12900">
    <property type="entry name" value="MITOTIC AND DNA DAMAGE CHECKPOINT PROTEIN HUS1"/>
    <property type="match status" value="1"/>
</dbReference>
<dbReference type="GO" id="GO:0030896">
    <property type="term" value="C:checkpoint clamp complex"/>
    <property type="evidence" value="ECO:0007669"/>
    <property type="project" value="InterPro"/>
</dbReference>
<feature type="region of interest" description="Disordered" evidence="3">
    <location>
        <begin position="265"/>
        <end position="289"/>
    </location>
</feature>
<keyword evidence="5" id="KW-1185">Reference proteome</keyword>
<dbReference type="Gene3D" id="3.70.10.10">
    <property type="match status" value="1"/>
</dbReference>
<accession>A0A1C7M7L7</accession>
<sequence>MRFRAAIENVDIFYKIVQSVEKLQKRCIIKFTDNEMHIICNGDANEGGIQVWSQIKVSSLFTDYRIQSNSNNEVTMLLSSEALLAALRSASSPSGAQGSTSFTSDAEVVMRLSKKNDQAVLSFEIIEIMKPQDVERLKEPMCPEPDVHILLPPLAKLRTVVERIRPLAADGVTIRANGSGELHFCVHTENARVEVGWNGLNNPSMAREASTGDRDAADESEAPDPTLMSYQRRLSLVFVRIIASSSTSTLATSLMRVVCSRSTYRPNSTMPSDTIPLPPYLRSGTTCSH</sequence>
<dbReference type="GO" id="GO:0000724">
    <property type="term" value="P:double-strand break repair via homologous recombination"/>
    <property type="evidence" value="ECO:0007669"/>
    <property type="project" value="TreeGrafter"/>
</dbReference>
<dbReference type="OMA" id="IMFSANN"/>
<dbReference type="PANTHER" id="PTHR12900:SF0">
    <property type="entry name" value="CHECKPOINT PROTEIN"/>
    <property type="match status" value="1"/>
</dbReference>
<dbReference type="GO" id="GO:0006289">
    <property type="term" value="P:nucleotide-excision repair"/>
    <property type="evidence" value="ECO:0007669"/>
    <property type="project" value="TreeGrafter"/>
</dbReference>
<dbReference type="AlphaFoldDB" id="A0A1C7M7L7"/>
<evidence type="ECO:0000256" key="1">
    <source>
        <dbReference type="ARBA" id="ARBA00004123"/>
    </source>
</evidence>
<dbReference type="EMBL" id="LUGG01000009">
    <property type="protein sequence ID" value="OBZ72379.1"/>
    <property type="molecule type" value="Genomic_DNA"/>
</dbReference>